<evidence type="ECO:0000313" key="2">
    <source>
        <dbReference type="EMBL" id="KPI94157.1"/>
    </source>
</evidence>
<evidence type="ECO:0000313" key="3">
    <source>
        <dbReference type="Proteomes" id="UP000053268"/>
    </source>
</evidence>
<gene>
    <name evidence="2" type="ORF">RR46_06608</name>
</gene>
<proteinExistence type="predicted"/>
<dbReference type="Proteomes" id="UP000053268">
    <property type="component" value="Unassembled WGS sequence"/>
</dbReference>
<accession>A0A194PLF2</accession>
<protein>
    <submittedName>
        <fullName evidence="2">Uncharacterized protein</fullName>
    </submittedName>
</protein>
<evidence type="ECO:0000256" key="1">
    <source>
        <dbReference type="SAM" id="MobiDB-lite"/>
    </source>
</evidence>
<feature type="region of interest" description="Disordered" evidence="1">
    <location>
        <begin position="70"/>
        <end position="102"/>
    </location>
</feature>
<reference evidence="2 3" key="1">
    <citation type="journal article" date="2015" name="Nat. Commun.">
        <title>Outbred genome sequencing and CRISPR/Cas9 gene editing in butterflies.</title>
        <authorList>
            <person name="Li X."/>
            <person name="Fan D."/>
            <person name="Zhang W."/>
            <person name="Liu G."/>
            <person name="Zhang L."/>
            <person name="Zhao L."/>
            <person name="Fang X."/>
            <person name="Chen L."/>
            <person name="Dong Y."/>
            <person name="Chen Y."/>
            <person name="Ding Y."/>
            <person name="Zhao R."/>
            <person name="Feng M."/>
            <person name="Zhu Y."/>
            <person name="Feng Y."/>
            <person name="Jiang X."/>
            <person name="Zhu D."/>
            <person name="Xiang H."/>
            <person name="Feng X."/>
            <person name="Li S."/>
            <person name="Wang J."/>
            <person name="Zhang G."/>
            <person name="Kronforst M.R."/>
            <person name="Wang W."/>
        </authorList>
    </citation>
    <scope>NUCLEOTIDE SEQUENCE [LARGE SCALE GENOMIC DNA]</scope>
    <source>
        <strain evidence="2">Ya'a_city_454_Px</strain>
        <tissue evidence="2">Whole body</tissue>
    </source>
</reference>
<organism evidence="2 3">
    <name type="scientific">Papilio xuthus</name>
    <name type="common">Asian swallowtail butterfly</name>
    <dbReference type="NCBI Taxonomy" id="66420"/>
    <lineage>
        <taxon>Eukaryota</taxon>
        <taxon>Metazoa</taxon>
        <taxon>Ecdysozoa</taxon>
        <taxon>Arthropoda</taxon>
        <taxon>Hexapoda</taxon>
        <taxon>Insecta</taxon>
        <taxon>Pterygota</taxon>
        <taxon>Neoptera</taxon>
        <taxon>Endopterygota</taxon>
        <taxon>Lepidoptera</taxon>
        <taxon>Glossata</taxon>
        <taxon>Ditrysia</taxon>
        <taxon>Papilionoidea</taxon>
        <taxon>Papilionidae</taxon>
        <taxon>Papilioninae</taxon>
        <taxon>Papilio</taxon>
    </lineage>
</organism>
<name>A0A194PLF2_PAPXU</name>
<dbReference type="EMBL" id="KQ459600">
    <property type="protein sequence ID" value="KPI94157.1"/>
    <property type="molecule type" value="Genomic_DNA"/>
</dbReference>
<sequence>MAVTIETMAGRIFHITLKGAADVNPRALVCIYLGPGGRAVGLLCISKAPVQRLRYCTNRIVFVPRIERENNKSPATTGGRKKQAAVRSNGQIASVEPPPQQQTGKFIQSYCEFPLLLSLFF</sequence>
<keyword evidence="3" id="KW-1185">Reference proteome</keyword>
<dbReference type="AlphaFoldDB" id="A0A194PLF2"/>